<dbReference type="InterPro" id="IPR039433">
    <property type="entry name" value="Mff-like_dom"/>
</dbReference>
<accession>A0A9W2Z8S4</accession>
<keyword evidence="5" id="KW-1133">Transmembrane helix</keyword>
<feature type="domain" description="Mff-like" evidence="9">
    <location>
        <begin position="838"/>
        <end position="889"/>
    </location>
</feature>
<feature type="domain" description="Mff-like" evidence="9">
    <location>
        <begin position="690"/>
        <end position="792"/>
    </location>
</feature>
<evidence type="ECO:0000313" key="13">
    <source>
        <dbReference type="RefSeq" id="XP_055871312.1"/>
    </source>
</evidence>
<comment type="subcellular location">
    <subcellularLocation>
        <location evidence="1">Membrane</location>
        <topology evidence="1">Single-pass membrane protein</topology>
    </subcellularLocation>
    <subcellularLocation>
        <location evidence="2">Mitochondrion outer membrane</location>
    </subcellularLocation>
</comment>
<evidence type="ECO:0000259" key="9">
    <source>
        <dbReference type="Pfam" id="PF05644"/>
    </source>
</evidence>
<feature type="compositionally biased region" description="Basic and acidic residues" evidence="8">
    <location>
        <begin position="10"/>
        <end position="21"/>
    </location>
</feature>
<dbReference type="RefSeq" id="XP_055871313.1">
    <property type="nucleotide sequence ID" value="XM_056015338.1"/>
</dbReference>
<evidence type="ECO:0000256" key="8">
    <source>
        <dbReference type="SAM" id="MobiDB-lite"/>
    </source>
</evidence>
<evidence type="ECO:0000256" key="7">
    <source>
        <dbReference type="ARBA" id="ARBA00023136"/>
    </source>
</evidence>
<evidence type="ECO:0000313" key="14">
    <source>
        <dbReference type="RefSeq" id="XP_055871313.1"/>
    </source>
</evidence>
<proteinExistence type="predicted"/>
<dbReference type="PANTHER" id="PTHR46270">
    <property type="entry name" value="ARMADILLO-TYPE FOLD-RELATED"/>
    <property type="match status" value="1"/>
</dbReference>
<keyword evidence="11" id="KW-1185">Reference proteome</keyword>
<dbReference type="InterPro" id="IPR035897">
    <property type="entry name" value="Toll_tir_struct_dom_sf"/>
</dbReference>
<dbReference type="RefSeq" id="XP_055871312.1">
    <property type="nucleotide sequence ID" value="XM_056015337.1"/>
</dbReference>
<dbReference type="InterPro" id="IPR004908">
    <property type="entry name" value="ATPase_V1-cplx_hsu"/>
</dbReference>
<dbReference type="GO" id="GO:0005741">
    <property type="term" value="C:mitochondrial outer membrane"/>
    <property type="evidence" value="ECO:0007669"/>
    <property type="project" value="UniProtKB-SubCell"/>
</dbReference>
<evidence type="ECO:0000256" key="1">
    <source>
        <dbReference type="ARBA" id="ARBA00004167"/>
    </source>
</evidence>
<protein>
    <submittedName>
        <fullName evidence="12 13">Uncharacterized protein LOC106064206 isoform X1</fullName>
    </submittedName>
</protein>
<evidence type="ECO:0000259" key="10">
    <source>
        <dbReference type="Pfam" id="PF13676"/>
    </source>
</evidence>
<dbReference type="Gene3D" id="3.40.50.10140">
    <property type="entry name" value="Toll/interleukin-1 receptor homology (TIR) domain"/>
    <property type="match status" value="1"/>
</dbReference>
<dbReference type="RefSeq" id="XP_055871310.1">
    <property type="nucleotide sequence ID" value="XM_056015335.1"/>
</dbReference>
<dbReference type="GeneID" id="106064206"/>
<dbReference type="PANTHER" id="PTHR46270:SF2">
    <property type="entry name" value="TIR DOMAIN-CONTAINING PROTEIN"/>
    <property type="match status" value="1"/>
</dbReference>
<dbReference type="InterPro" id="IPR000157">
    <property type="entry name" value="TIR_dom"/>
</dbReference>
<dbReference type="SMART" id="SM00185">
    <property type="entry name" value="ARM"/>
    <property type="match status" value="1"/>
</dbReference>
<organism evidence="11 14">
    <name type="scientific">Biomphalaria glabrata</name>
    <name type="common">Bloodfluke planorb</name>
    <name type="synonym">Freshwater snail</name>
    <dbReference type="NCBI Taxonomy" id="6526"/>
    <lineage>
        <taxon>Eukaryota</taxon>
        <taxon>Metazoa</taxon>
        <taxon>Spiralia</taxon>
        <taxon>Lophotrochozoa</taxon>
        <taxon>Mollusca</taxon>
        <taxon>Gastropoda</taxon>
        <taxon>Heterobranchia</taxon>
        <taxon>Euthyneura</taxon>
        <taxon>Panpulmonata</taxon>
        <taxon>Hygrophila</taxon>
        <taxon>Lymnaeoidea</taxon>
        <taxon>Planorbidae</taxon>
        <taxon>Biomphalaria</taxon>
    </lineage>
</organism>
<dbReference type="GO" id="GO:0000221">
    <property type="term" value="C:vacuolar proton-transporting V-type ATPase, V1 domain"/>
    <property type="evidence" value="ECO:0007669"/>
    <property type="project" value="InterPro"/>
</dbReference>
<sequence>MQSQVHSIHKTQETEEKKNENHNCNNVDNLLASVVTEPISAGDGDKADTGKENGNSPSKVTKTITALKPLEIEEKKRLLLENCVETLRSITKSSAREADVDNAPFTHKFRKSVLHVAKAYFGFKEGEVPYSVIQEHRETIARALVEHNIVHLLCDTLSEVLVRDDYSTSEGKMIVNNWFPMKNIILTLLNYSDCNDQVKKIITEHSQVLSLILKFLSDKLQRYLNSELTEDFEKMCKWFLSIVHNCGALKENLQRLRELNVIQTVLPYLDSQHESHRLTVLAILADLINEEEAELLCADVTLFQFILKSLDKALSTESHKNLGWSAQELTRAVKQLARNDANKEILVHEGCLPILVKLLDIGTEVELHEAIHCLWALSFNLKNKKRMMEEPELVDKVYKGYQTADNGSLRQAFQGVLWSLREELVKSSQFQAIGAEIGHLQNKVTSNAEQREQTFKGPSDIMKGHVMISYQWANQDTIKKICSELKANGVQVWIDIDNMGGSIIQAMAEAVEDANLVILAMSQLYKDSPNARAEAEYAFQLRKKIVPLIMQRNYKPDGWLGFVLGSKLYYDFSGKYPFDVSMKKLLKAVLEPAYNDDVDSQPLLKPTHNIALDTQPQKPPAASVDLVDQLKTWTSSDITKWLTKHNLHMTELQNLSQQEIIFLYNLKQEESIKLPDHTQPSDYSDVQPKSYDPEFISQISSKMQVPDRISVGSDFEARETKRSDFADMSSFVRMTVPDRIVLAGDNQHIGLRQDLELELPANAHTTTDMSYVGLITPPRILTLEERFPVVDVTDEQKVLDAQGGPTKHNFVANGHVVGPIPYDPGVNLNDSVLLNEENEATLLRTQVAKLTRRVQVIEQDNQRRASRELVMYPLILGYFLWKLLGWFTRDR</sequence>
<gene>
    <name evidence="12 13 14 15" type="primary">LOC106064206</name>
</gene>
<evidence type="ECO:0000256" key="6">
    <source>
        <dbReference type="ARBA" id="ARBA00023128"/>
    </source>
</evidence>
<feature type="region of interest" description="Disordered" evidence="8">
    <location>
        <begin position="39"/>
        <end position="60"/>
    </location>
</feature>
<dbReference type="GO" id="GO:0046961">
    <property type="term" value="F:proton-transporting ATPase activity, rotational mechanism"/>
    <property type="evidence" value="ECO:0007669"/>
    <property type="project" value="InterPro"/>
</dbReference>
<keyword evidence="4" id="KW-1000">Mitochondrion outer membrane</keyword>
<dbReference type="OMA" id="QNDANIH"/>
<dbReference type="InterPro" id="IPR000225">
    <property type="entry name" value="Armadillo"/>
</dbReference>
<evidence type="ECO:0000313" key="15">
    <source>
        <dbReference type="RefSeq" id="XP_055871314.1"/>
    </source>
</evidence>
<dbReference type="Pfam" id="PF13676">
    <property type="entry name" value="TIR_2"/>
    <property type="match status" value="1"/>
</dbReference>
<dbReference type="SUPFAM" id="SSF52200">
    <property type="entry name" value="Toll/Interleukin receptor TIR domain"/>
    <property type="match status" value="1"/>
</dbReference>
<feature type="domain" description="TIR" evidence="10">
    <location>
        <begin position="466"/>
        <end position="585"/>
    </location>
</feature>
<evidence type="ECO:0000256" key="4">
    <source>
        <dbReference type="ARBA" id="ARBA00022787"/>
    </source>
</evidence>
<dbReference type="Pfam" id="PF05644">
    <property type="entry name" value="Miff"/>
    <property type="match status" value="2"/>
</dbReference>
<dbReference type="SUPFAM" id="SSF48371">
    <property type="entry name" value="ARM repeat"/>
    <property type="match status" value="1"/>
</dbReference>
<dbReference type="InterPro" id="IPR016024">
    <property type="entry name" value="ARM-type_fold"/>
</dbReference>
<evidence type="ECO:0000256" key="5">
    <source>
        <dbReference type="ARBA" id="ARBA00022989"/>
    </source>
</evidence>
<dbReference type="Gene3D" id="1.25.10.10">
    <property type="entry name" value="Leucine-rich Repeat Variant"/>
    <property type="match status" value="1"/>
</dbReference>
<dbReference type="InterPro" id="IPR011989">
    <property type="entry name" value="ARM-like"/>
</dbReference>
<dbReference type="Proteomes" id="UP001165740">
    <property type="component" value="Chromosome 17"/>
</dbReference>
<dbReference type="AlphaFoldDB" id="A0A9W2Z8S4"/>
<name>A0A9W2Z8S4_BIOGL</name>
<evidence type="ECO:0000313" key="11">
    <source>
        <dbReference type="Proteomes" id="UP001165740"/>
    </source>
</evidence>
<dbReference type="GO" id="GO:0007165">
    <property type="term" value="P:signal transduction"/>
    <property type="evidence" value="ECO:0007669"/>
    <property type="project" value="InterPro"/>
</dbReference>
<evidence type="ECO:0000256" key="2">
    <source>
        <dbReference type="ARBA" id="ARBA00004294"/>
    </source>
</evidence>
<evidence type="ECO:0000313" key="12">
    <source>
        <dbReference type="RefSeq" id="XP_055871310.1"/>
    </source>
</evidence>
<keyword evidence="3" id="KW-0812">Transmembrane</keyword>
<feature type="region of interest" description="Disordered" evidence="8">
    <location>
        <begin position="1"/>
        <end position="24"/>
    </location>
</feature>
<dbReference type="OrthoDB" id="2148946at2759"/>
<dbReference type="Pfam" id="PF03224">
    <property type="entry name" value="V-ATPase_H_N"/>
    <property type="match status" value="1"/>
</dbReference>
<keyword evidence="7" id="KW-0472">Membrane</keyword>
<keyword evidence="6" id="KW-0496">Mitochondrion</keyword>
<evidence type="ECO:0000256" key="3">
    <source>
        <dbReference type="ARBA" id="ARBA00022692"/>
    </source>
</evidence>
<reference evidence="12 13" key="1">
    <citation type="submission" date="2025-04" db="UniProtKB">
        <authorList>
            <consortium name="RefSeq"/>
        </authorList>
    </citation>
    <scope>IDENTIFICATION</scope>
</reference>
<dbReference type="RefSeq" id="XP_055871314.1">
    <property type="nucleotide sequence ID" value="XM_056015339.1"/>
</dbReference>